<protein>
    <submittedName>
        <fullName evidence="1">Uncharacterized protein</fullName>
    </submittedName>
</protein>
<evidence type="ECO:0000313" key="2">
    <source>
        <dbReference type="Proteomes" id="UP000574390"/>
    </source>
</evidence>
<dbReference type="AlphaFoldDB" id="A0A7J6PQF5"/>
<proteinExistence type="predicted"/>
<reference evidence="1 2" key="1">
    <citation type="submission" date="2020-04" db="EMBL/GenBank/DDBJ databases">
        <title>Perkinsus olseni comparative genomics.</title>
        <authorList>
            <person name="Bogema D.R."/>
        </authorList>
    </citation>
    <scope>NUCLEOTIDE SEQUENCE [LARGE SCALE GENOMIC DNA]</scope>
    <source>
        <strain evidence="1">ATCC PRA-205</strain>
    </source>
</reference>
<evidence type="ECO:0000313" key="1">
    <source>
        <dbReference type="EMBL" id="KAF4698374.1"/>
    </source>
</evidence>
<organism evidence="1 2">
    <name type="scientific">Perkinsus olseni</name>
    <name type="common">Perkinsus atlanticus</name>
    <dbReference type="NCBI Taxonomy" id="32597"/>
    <lineage>
        <taxon>Eukaryota</taxon>
        <taxon>Sar</taxon>
        <taxon>Alveolata</taxon>
        <taxon>Perkinsozoa</taxon>
        <taxon>Perkinsea</taxon>
        <taxon>Perkinsida</taxon>
        <taxon>Perkinsidae</taxon>
        <taxon>Perkinsus</taxon>
    </lineage>
</organism>
<gene>
    <name evidence="1" type="ORF">FOZ62_028495</name>
</gene>
<dbReference type="Proteomes" id="UP000574390">
    <property type="component" value="Unassembled WGS sequence"/>
</dbReference>
<accession>A0A7J6PQF5</accession>
<sequence length="102" mass="11203">MAEALPDDESSYFRRLRGVFGGRFLIGLHIIQHIVKGFVCGGGDSGLAGTPIDFVLRDYRVSGADLQLTQPVASDVYIGRPEFSSLSRLNRTNSEKLLPLFC</sequence>
<dbReference type="EMBL" id="JABANM010035213">
    <property type="protein sequence ID" value="KAF4698374.1"/>
    <property type="molecule type" value="Genomic_DNA"/>
</dbReference>
<comment type="caution">
    <text evidence="1">The sequence shown here is derived from an EMBL/GenBank/DDBJ whole genome shotgun (WGS) entry which is preliminary data.</text>
</comment>
<name>A0A7J6PQF5_PEROL</name>